<evidence type="ECO:0000256" key="1">
    <source>
        <dbReference type="SAM" id="MobiDB-lite"/>
    </source>
</evidence>
<gene>
    <name evidence="3" type="ORF">PILCRDRAFT_814155</name>
</gene>
<feature type="transmembrane region" description="Helical" evidence="2">
    <location>
        <begin position="535"/>
        <end position="555"/>
    </location>
</feature>
<dbReference type="PANTHER" id="PTHR42101">
    <property type="entry name" value="CHROMOSOME 16, WHOLE GENOME SHOTGUN SEQUENCE"/>
    <property type="match status" value="1"/>
</dbReference>
<organism evidence="3 4">
    <name type="scientific">Piloderma croceum (strain F 1598)</name>
    <dbReference type="NCBI Taxonomy" id="765440"/>
    <lineage>
        <taxon>Eukaryota</taxon>
        <taxon>Fungi</taxon>
        <taxon>Dikarya</taxon>
        <taxon>Basidiomycota</taxon>
        <taxon>Agaricomycotina</taxon>
        <taxon>Agaricomycetes</taxon>
        <taxon>Agaricomycetidae</taxon>
        <taxon>Atheliales</taxon>
        <taxon>Atheliaceae</taxon>
        <taxon>Piloderma</taxon>
    </lineage>
</organism>
<feature type="transmembrane region" description="Helical" evidence="2">
    <location>
        <begin position="300"/>
        <end position="318"/>
    </location>
</feature>
<feature type="transmembrane region" description="Helical" evidence="2">
    <location>
        <begin position="265"/>
        <end position="288"/>
    </location>
</feature>
<reference evidence="4" key="2">
    <citation type="submission" date="2015-01" db="EMBL/GenBank/DDBJ databases">
        <title>Evolutionary Origins and Diversification of the Mycorrhizal Mutualists.</title>
        <authorList>
            <consortium name="DOE Joint Genome Institute"/>
            <consortium name="Mycorrhizal Genomics Consortium"/>
            <person name="Kohler A."/>
            <person name="Kuo A."/>
            <person name="Nagy L.G."/>
            <person name="Floudas D."/>
            <person name="Copeland A."/>
            <person name="Barry K.W."/>
            <person name="Cichocki N."/>
            <person name="Veneault-Fourrey C."/>
            <person name="LaButti K."/>
            <person name="Lindquist E.A."/>
            <person name="Lipzen A."/>
            <person name="Lundell T."/>
            <person name="Morin E."/>
            <person name="Murat C."/>
            <person name="Riley R."/>
            <person name="Ohm R."/>
            <person name="Sun H."/>
            <person name="Tunlid A."/>
            <person name="Henrissat B."/>
            <person name="Grigoriev I.V."/>
            <person name="Hibbett D.S."/>
            <person name="Martin F."/>
        </authorList>
    </citation>
    <scope>NUCLEOTIDE SEQUENCE [LARGE SCALE GENOMIC DNA]</scope>
    <source>
        <strain evidence="4">F 1598</strain>
    </source>
</reference>
<dbReference type="HOGENOM" id="CLU_021492_0_0_1"/>
<dbReference type="STRING" id="765440.A0A0C3G916"/>
<feature type="transmembrane region" description="Helical" evidence="2">
    <location>
        <begin position="190"/>
        <end position="209"/>
    </location>
</feature>
<feature type="region of interest" description="Disordered" evidence="1">
    <location>
        <begin position="671"/>
        <end position="714"/>
    </location>
</feature>
<feature type="transmembrane region" description="Helical" evidence="2">
    <location>
        <begin position="221"/>
        <end position="242"/>
    </location>
</feature>
<feature type="compositionally biased region" description="Basic and acidic residues" evidence="1">
    <location>
        <begin position="686"/>
        <end position="700"/>
    </location>
</feature>
<evidence type="ECO:0000313" key="3">
    <source>
        <dbReference type="EMBL" id="KIM88249.1"/>
    </source>
</evidence>
<evidence type="ECO:0000313" key="4">
    <source>
        <dbReference type="Proteomes" id="UP000054166"/>
    </source>
</evidence>
<dbReference type="InterPro" id="IPR010640">
    <property type="entry name" value="Low_temperature_requirement_A"/>
</dbReference>
<dbReference type="OrthoDB" id="3243926at2759"/>
<dbReference type="Pfam" id="PF06772">
    <property type="entry name" value="LtrA"/>
    <property type="match status" value="1"/>
</dbReference>
<evidence type="ECO:0000256" key="2">
    <source>
        <dbReference type="SAM" id="Phobius"/>
    </source>
</evidence>
<feature type="region of interest" description="Disordered" evidence="1">
    <location>
        <begin position="1"/>
        <end position="45"/>
    </location>
</feature>
<feature type="transmembrane region" description="Helical" evidence="2">
    <location>
        <begin position="330"/>
        <end position="349"/>
    </location>
</feature>
<proteinExistence type="predicted"/>
<protein>
    <submittedName>
        <fullName evidence="3">Uncharacterized protein</fullName>
    </submittedName>
</protein>
<keyword evidence="2" id="KW-0812">Transmembrane</keyword>
<name>A0A0C3G916_PILCF</name>
<dbReference type="PANTHER" id="PTHR42101:SF1">
    <property type="entry name" value="LOW TEMPERATURE REQUIREMENT A"/>
    <property type="match status" value="1"/>
</dbReference>
<keyword evidence="2" id="KW-0472">Membrane</keyword>
<dbReference type="EMBL" id="KN832977">
    <property type="protein sequence ID" value="KIM88249.1"/>
    <property type="molecule type" value="Genomic_DNA"/>
</dbReference>
<dbReference type="AlphaFoldDB" id="A0A0C3G916"/>
<keyword evidence="2" id="KW-1133">Transmembrane helix</keyword>
<feature type="transmembrane region" description="Helical" evidence="2">
    <location>
        <begin position="567"/>
        <end position="592"/>
    </location>
</feature>
<feature type="transmembrane region" description="Helical" evidence="2">
    <location>
        <begin position="120"/>
        <end position="139"/>
    </location>
</feature>
<accession>A0A0C3G916</accession>
<sequence length="714" mass="78409">MDKTTRRTSRLSAVLSKPRGKALPFSRSPFESGPGSVVSDPDDVPEELEPGELRVKAPKSVPWADLLLELAMTTAFSSLTDGTPLTSVEDALSYVCYFMFVWWIWIAQVAYNVRFRQADALHKIWVFAQLIVFSALAAFTRDFDITNGIAANPDAALTDALFTQAGTEDQNGLVASHFRSDHLPLLNARGLSMTMAYSRVLLLLQYSVVFYHARHLSRSSLVVHMAPLLFSAVCYFATFLMLGDKGADTGTDIAPSRAVEIVKLVLWYLPIAVEIISHFAALSVSGFVRYSREAIEERAASVFLIILGAGLDRITSGFQDIVGNAGMGSTGLPCFISAAVIFIGIYALYSEESASEAAEHDGKIGDGRLLAWSFSQFFVLAALIVALQGIATSLSFSNISAALKVGNDAIHPVYEWMDSHPGVNVTATDFNPSAVLFSGLGMPFGDFVNDMNKFTTQGMQLNDSSIVPTGQLFEEMYLYSNILDIFDAQPEENSLLYAKLDVFLHAEIGNATELNLANFEDLYSGIIKDRASAGLWFYAASGSVILAMALTSLIIRLPRDKWEWRIIFSRLIIGSGVCLLTLLDIGASKPVFDSEGNFTDSKIWSVIGSKHMLLVIMAIAMAVLHLTEILITYAADRPYDPFDDIRSLNGPERQSPRSMVEFDHKGMDTEAAPLASYHDSSPDDLESTKLYDPYHGRKTSETTLYSETNDDINR</sequence>
<dbReference type="InParanoid" id="A0A0C3G916"/>
<dbReference type="Proteomes" id="UP000054166">
    <property type="component" value="Unassembled WGS sequence"/>
</dbReference>
<feature type="transmembrane region" description="Helical" evidence="2">
    <location>
        <begin position="612"/>
        <end position="635"/>
    </location>
</feature>
<reference evidence="3 4" key="1">
    <citation type="submission" date="2014-04" db="EMBL/GenBank/DDBJ databases">
        <authorList>
            <consortium name="DOE Joint Genome Institute"/>
            <person name="Kuo A."/>
            <person name="Tarkka M."/>
            <person name="Buscot F."/>
            <person name="Kohler A."/>
            <person name="Nagy L.G."/>
            <person name="Floudas D."/>
            <person name="Copeland A."/>
            <person name="Barry K.W."/>
            <person name="Cichocki N."/>
            <person name="Veneault-Fourrey C."/>
            <person name="LaButti K."/>
            <person name="Lindquist E.A."/>
            <person name="Lipzen A."/>
            <person name="Lundell T."/>
            <person name="Morin E."/>
            <person name="Murat C."/>
            <person name="Sun H."/>
            <person name="Tunlid A."/>
            <person name="Henrissat B."/>
            <person name="Grigoriev I.V."/>
            <person name="Hibbett D.S."/>
            <person name="Martin F."/>
            <person name="Nordberg H.P."/>
            <person name="Cantor M.N."/>
            <person name="Hua S.X."/>
        </authorList>
    </citation>
    <scope>NUCLEOTIDE SEQUENCE [LARGE SCALE GENOMIC DNA]</scope>
    <source>
        <strain evidence="3 4">F 1598</strain>
    </source>
</reference>
<keyword evidence="4" id="KW-1185">Reference proteome</keyword>
<feature type="transmembrane region" description="Helical" evidence="2">
    <location>
        <begin position="91"/>
        <end position="113"/>
    </location>
</feature>
<feature type="transmembrane region" description="Helical" evidence="2">
    <location>
        <begin position="369"/>
        <end position="391"/>
    </location>
</feature>